<proteinExistence type="inferred from homology"/>
<dbReference type="Gene3D" id="4.10.830.30">
    <property type="entry name" value="Ribosomal protein L31"/>
    <property type="match status" value="1"/>
</dbReference>
<dbReference type="PANTHER" id="PTHR33280">
    <property type="entry name" value="50S RIBOSOMAL PROTEIN L31, CHLOROPLASTIC"/>
    <property type="match status" value="1"/>
</dbReference>
<comment type="function">
    <text evidence="7">Binds the 23S rRNA.</text>
</comment>
<evidence type="ECO:0000256" key="4">
    <source>
        <dbReference type="ARBA" id="ARBA00022980"/>
    </source>
</evidence>
<evidence type="ECO:0000313" key="9">
    <source>
        <dbReference type="Proteomes" id="UP000671862"/>
    </source>
</evidence>
<keyword evidence="2 7" id="KW-0699">rRNA-binding</keyword>
<dbReference type="GO" id="GO:0005840">
    <property type="term" value="C:ribosome"/>
    <property type="evidence" value="ECO:0007669"/>
    <property type="project" value="UniProtKB-KW"/>
</dbReference>
<dbReference type="RefSeq" id="WP_207566836.1">
    <property type="nucleotide sequence ID" value="NZ_CP071446.1"/>
</dbReference>
<dbReference type="SUPFAM" id="SSF143800">
    <property type="entry name" value="L28p-like"/>
    <property type="match status" value="1"/>
</dbReference>
<keyword evidence="7" id="KW-0479">Metal-binding</keyword>
<feature type="binding site" evidence="7">
    <location>
        <position position="16"/>
    </location>
    <ligand>
        <name>Zn(2+)</name>
        <dbReference type="ChEBI" id="CHEBI:29105"/>
    </ligand>
</feature>
<keyword evidence="3 7" id="KW-0694">RNA-binding</keyword>
<evidence type="ECO:0000256" key="6">
    <source>
        <dbReference type="ARBA" id="ARBA00035687"/>
    </source>
</evidence>
<keyword evidence="4 7" id="KW-0689">Ribosomal protein</keyword>
<evidence type="ECO:0000256" key="1">
    <source>
        <dbReference type="ARBA" id="ARBA00009296"/>
    </source>
</evidence>
<dbReference type="PRINTS" id="PR01249">
    <property type="entry name" value="RIBOSOMALL31"/>
</dbReference>
<gene>
    <name evidence="7 8" type="primary">rpmE</name>
    <name evidence="8" type="ORF">JYK00_00805</name>
</gene>
<comment type="cofactor">
    <cofactor evidence="7">
        <name>Zn(2+)</name>
        <dbReference type="ChEBI" id="CHEBI:29105"/>
    </cofactor>
    <text evidence="7">Binds 1 zinc ion per subunit.</text>
</comment>
<evidence type="ECO:0000256" key="2">
    <source>
        <dbReference type="ARBA" id="ARBA00022730"/>
    </source>
</evidence>
<dbReference type="PANTHER" id="PTHR33280:SF1">
    <property type="entry name" value="LARGE RIBOSOMAL SUBUNIT PROTEIN BL31C"/>
    <property type="match status" value="1"/>
</dbReference>
<sequence>MKKGIHPEVKLITVKCACGAEHKFYSSRENIRIDVCSSCHPFYKGSGGAGLIVDTEGRIEKFRKKYNLEQ</sequence>
<comment type="subunit">
    <text evidence="7">Part of the 50S ribosomal subunit.</text>
</comment>
<reference evidence="8 9" key="1">
    <citation type="submission" date="2021-03" db="EMBL/GenBank/DDBJ databases">
        <title>Thermosipho ferrireducens sp.nov., an anaerobic thermophilic iron-reducing bacterium isolated from a deep-sea hydrothermal sulfide deposits.</title>
        <authorList>
            <person name="Zeng X."/>
            <person name="Chen Y."/>
            <person name="Shao Z."/>
        </authorList>
    </citation>
    <scope>NUCLEOTIDE SEQUENCE [LARGE SCALE GENOMIC DNA]</scope>
    <source>
        <strain evidence="8 9">JL129W03</strain>
    </source>
</reference>
<dbReference type="HAMAP" id="MF_00501">
    <property type="entry name" value="Ribosomal_bL31_1"/>
    <property type="match status" value="1"/>
</dbReference>
<accession>A0ABX7SA34</accession>
<dbReference type="InterPro" id="IPR002150">
    <property type="entry name" value="Ribosomal_bL31"/>
</dbReference>
<dbReference type="Proteomes" id="UP000671862">
    <property type="component" value="Chromosome"/>
</dbReference>
<keyword evidence="5 7" id="KW-0687">Ribonucleoprotein</keyword>
<evidence type="ECO:0000256" key="3">
    <source>
        <dbReference type="ARBA" id="ARBA00022884"/>
    </source>
</evidence>
<feature type="binding site" evidence="7">
    <location>
        <position position="18"/>
    </location>
    <ligand>
        <name>Zn(2+)</name>
        <dbReference type="ChEBI" id="CHEBI:29105"/>
    </ligand>
</feature>
<dbReference type="InterPro" id="IPR027491">
    <property type="entry name" value="Ribosomal_bL31_A"/>
</dbReference>
<dbReference type="EMBL" id="CP071446">
    <property type="protein sequence ID" value="QTA38115.1"/>
    <property type="molecule type" value="Genomic_DNA"/>
</dbReference>
<organism evidence="8 9">
    <name type="scientific">Thermosipho ferrireducens</name>
    <dbReference type="NCBI Taxonomy" id="2571116"/>
    <lineage>
        <taxon>Bacteria</taxon>
        <taxon>Thermotogati</taxon>
        <taxon>Thermotogota</taxon>
        <taxon>Thermotogae</taxon>
        <taxon>Thermotogales</taxon>
        <taxon>Fervidobacteriaceae</taxon>
        <taxon>Thermosipho</taxon>
    </lineage>
</organism>
<dbReference type="Pfam" id="PF01197">
    <property type="entry name" value="Ribosomal_L31"/>
    <property type="match status" value="1"/>
</dbReference>
<protein>
    <recommendedName>
        <fullName evidence="6 7">Large ribosomal subunit protein bL31</fullName>
    </recommendedName>
</protein>
<dbReference type="InterPro" id="IPR042105">
    <property type="entry name" value="Ribosomal_bL31_sf"/>
</dbReference>
<dbReference type="InterPro" id="IPR034704">
    <property type="entry name" value="Ribosomal_bL28/bL31-like_sf"/>
</dbReference>
<evidence type="ECO:0000256" key="5">
    <source>
        <dbReference type="ARBA" id="ARBA00023274"/>
    </source>
</evidence>
<feature type="binding site" evidence="7">
    <location>
        <position position="36"/>
    </location>
    <ligand>
        <name>Zn(2+)</name>
        <dbReference type="ChEBI" id="CHEBI:29105"/>
    </ligand>
</feature>
<dbReference type="NCBIfam" id="NF000612">
    <property type="entry name" value="PRK00019.1"/>
    <property type="match status" value="1"/>
</dbReference>
<keyword evidence="9" id="KW-1185">Reference proteome</keyword>
<evidence type="ECO:0000313" key="8">
    <source>
        <dbReference type="EMBL" id="QTA38115.1"/>
    </source>
</evidence>
<keyword evidence="7" id="KW-0862">Zinc</keyword>
<feature type="binding site" evidence="7">
    <location>
        <position position="39"/>
    </location>
    <ligand>
        <name>Zn(2+)</name>
        <dbReference type="ChEBI" id="CHEBI:29105"/>
    </ligand>
</feature>
<evidence type="ECO:0000256" key="7">
    <source>
        <dbReference type="HAMAP-Rule" id="MF_00501"/>
    </source>
</evidence>
<comment type="similarity">
    <text evidence="1 7">Belongs to the bacterial ribosomal protein bL31 family. Type A subfamily.</text>
</comment>
<dbReference type="NCBIfam" id="TIGR00105">
    <property type="entry name" value="L31"/>
    <property type="match status" value="1"/>
</dbReference>
<name>A0ABX7SA34_9BACT</name>